<comment type="caution">
    <text evidence="2">The sequence shown here is derived from an EMBL/GenBank/DDBJ whole genome shotgun (WGS) entry which is preliminary data.</text>
</comment>
<dbReference type="EMBL" id="JAGIKV010000027">
    <property type="protein sequence ID" value="MBP2248782.1"/>
    <property type="molecule type" value="Genomic_DNA"/>
</dbReference>
<keyword evidence="1" id="KW-1133">Transmembrane helix</keyword>
<evidence type="ECO:0000256" key="1">
    <source>
        <dbReference type="SAM" id="Phobius"/>
    </source>
</evidence>
<keyword evidence="1" id="KW-0472">Membrane</keyword>
<dbReference type="Proteomes" id="UP000810207">
    <property type="component" value="Unassembled WGS sequence"/>
</dbReference>
<proteinExistence type="predicted"/>
<protein>
    <submittedName>
        <fullName evidence="2">Uncharacterized protein</fullName>
    </submittedName>
</protein>
<feature type="transmembrane region" description="Helical" evidence="1">
    <location>
        <begin position="5"/>
        <end position="21"/>
    </location>
</feature>
<keyword evidence="3" id="KW-1185">Reference proteome</keyword>
<evidence type="ECO:0000313" key="3">
    <source>
        <dbReference type="Proteomes" id="UP000810207"/>
    </source>
</evidence>
<gene>
    <name evidence="2" type="ORF">J2Z28_005476</name>
</gene>
<name>A0ABS4S0X7_PAEXY</name>
<evidence type="ECO:0000313" key="2">
    <source>
        <dbReference type="EMBL" id="MBP2248782.1"/>
    </source>
</evidence>
<organism evidence="2 3">
    <name type="scientific">Paenibacillus xylanexedens</name>
    <dbReference type="NCBI Taxonomy" id="528191"/>
    <lineage>
        <taxon>Bacteria</taxon>
        <taxon>Bacillati</taxon>
        <taxon>Bacillota</taxon>
        <taxon>Bacilli</taxon>
        <taxon>Bacillales</taxon>
        <taxon>Paenibacillaceae</taxon>
        <taxon>Paenibacillus</taxon>
    </lineage>
</organism>
<keyword evidence="1" id="KW-0812">Transmembrane</keyword>
<sequence length="49" mass="5495">MLLNVILGFVIPIFVGCWILRKSLDLLLIFFPSGVATSAVFNNIGFNYF</sequence>
<reference evidence="2 3" key="1">
    <citation type="submission" date="2021-03" db="EMBL/GenBank/DDBJ databases">
        <title>Genomic Encyclopedia of Type Strains, Phase IV (KMG-IV): sequencing the most valuable type-strain genomes for metagenomic binning, comparative biology and taxonomic classification.</title>
        <authorList>
            <person name="Goeker M."/>
        </authorList>
    </citation>
    <scope>NUCLEOTIDE SEQUENCE [LARGE SCALE GENOMIC DNA]</scope>
    <source>
        <strain evidence="2 3">DSM 21292</strain>
    </source>
</reference>
<accession>A0ABS4S0X7</accession>
<feature type="transmembrane region" description="Helical" evidence="1">
    <location>
        <begin position="27"/>
        <end position="46"/>
    </location>
</feature>